<gene>
    <name evidence="1" type="ORF">PHYPA_003957</name>
</gene>
<dbReference type="EMBL" id="ABEU02000003">
    <property type="protein sequence ID" value="PNR56964.1"/>
    <property type="molecule type" value="Genomic_DNA"/>
</dbReference>
<reference evidence="1 3" key="2">
    <citation type="journal article" date="2018" name="Plant J.">
        <title>The Physcomitrella patens chromosome-scale assembly reveals moss genome structure and evolution.</title>
        <authorList>
            <person name="Lang D."/>
            <person name="Ullrich K.K."/>
            <person name="Murat F."/>
            <person name="Fuchs J."/>
            <person name="Jenkins J."/>
            <person name="Haas F.B."/>
            <person name="Piednoel M."/>
            <person name="Gundlach H."/>
            <person name="Van Bel M."/>
            <person name="Meyberg R."/>
            <person name="Vives C."/>
            <person name="Morata J."/>
            <person name="Symeonidi A."/>
            <person name="Hiss M."/>
            <person name="Muchero W."/>
            <person name="Kamisugi Y."/>
            <person name="Saleh O."/>
            <person name="Blanc G."/>
            <person name="Decker E.L."/>
            <person name="van Gessel N."/>
            <person name="Grimwood J."/>
            <person name="Hayes R.D."/>
            <person name="Graham S.W."/>
            <person name="Gunter L.E."/>
            <person name="McDaniel S.F."/>
            <person name="Hoernstein S.N.W."/>
            <person name="Larsson A."/>
            <person name="Li F.W."/>
            <person name="Perroud P.F."/>
            <person name="Phillips J."/>
            <person name="Ranjan P."/>
            <person name="Rokshar D.S."/>
            <person name="Rothfels C.J."/>
            <person name="Schneider L."/>
            <person name="Shu S."/>
            <person name="Stevenson D.W."/>
            <person name="Thummler F."/>
            <person name="Tillich M."/>
            <person name="Villarreal Aguilar J.C."/>
            <person name="Widiez T."/>
            <person name="Wong G.K."/>
            <person name="Wymore A."/>
            <person name="Zhang Y."/>
            <person name="Zimmer A.D."/>
            <person name="Quatrano R.S."/>
            <person name="Mayer K.F.X."/>
            <person name="Goodstein D."/>
            <person name="Casacuberta J.M."/>
            <person name="Vandepoele K."/>
            <person name="Reski R."/>
            <person name="Cuming A.C."/>
            <person name="Tuskan G.A."/>
            <person name="Maumus F."/>
            <person name="Salse J."/>
            <person name="Schmutz J."/>
            <person name="Rensing S.A."/>
        </authorList>
    </citation>
    <scope>NUCLEOTIDE SEQUENCE [LARGE SCALE GENOMIC DNA]</scope>
    <source>
        <strain evidence="2 3">cv. Gransden 2004</strain>
    </source>
</reference>
<accession>A0A2K1KT45</accession>
<protein>
    <submittedName>
        <fullName evidence="1 2">Uncharacterized protein</fullName>
    </submittedName>
</protein>
<organism evidence="1">
    <name type="scientific">Physcomitrium patens</name>
    <name type="common">Spreading-leaved earth moss</name>
    <name type="synonym">Physcomitrella patens</name>
    <dbReference type="NCBI Taxonomy" id="3218"/>
    <lineage>
        <taxon>Eukaryota</taxon>
        <taxon>Viridiplantae</taxon>
        <taxon>Streptophyta</taxon>
        <taxon>Embryophyta</taxon>
        <taxon>Bryophyta</taxon>
        <taxon>Bryophytina</taxon>
        <taxon>Bryopsida</taxon>
        <taxon>Funariidae</taxon>
        <taxon>Funariales</taxon>
        <taxon>Funariaceae</taxon>
        <taxon>Physcomitrium</taxon>
    </lineage>
</organism>
<evidence type="ECO:0000313" key="3">
    <source>
        <dbReference type="Proteomes" id="UP000006727"/>
    </source>
</evidence>
<name>A0A2K1KT45_PHYPA</name>
<dbReference type="Gramene" id="Pp3c3_3240V3.1">
    <property type="protein sequence ID" value="Pp3c3_3240V3.1"/>
    <property type="gene ID" value="Pp3c3_3240"/>
</dbReference>
<dbReference type="AlphaFoldDB" id="A0A2K1KT45"/>
<reference evidence="2" key="3">
    <citation type="submission" date="2020-12" db="UniProtKB">
        <authorList>
            <consortium name="EnsemblPlants"/>
        </authorList>
    </citation>
    <scope>IDENTIFICATION</scope>
</reference>
<sequence>MALRNSFVSLFHRWKPRSKVCKLSQSTLSINDGAEYLRISEGYQRILNQKPGTHCNPGALAYQDSNSCDACYSNKPSPCCNGLKMTGGVIQRN</sequence>
<dbReference type="Proteomes" id="UP000006727">
    <property type="component" value="Chromosome 3"/>
</dbReference>
<evidence type="ECO:0000313" key="2">
    <source>
        <dbReference type="EnsemblPlants" id="Pp3c3_3240V3.1"/>
    </source>
</evidence>
<dbReference type="InParanoid" id="A0A2K1KT45"/>
<evidence type="ECO:0000313" key="1">
    <source>
        <dbReference type="EMBL" id="PNR56964.1"/>
    </source>
</evidence>
<dbReference type="PaxDb" id="3218-PP1S1_536V6.1"/>
<reference evidence="1 3" key="1">
    <citation type="journal article" date="2008" name="Science">
        <title>The Physcomitrella genome reveals evolutionary insights into the conquest of land by plants.</title>
        <authorList>
            <person name="Rensing S."/>
            <person name="Lang D."/>
            <person name="Zimmer A."/>
            <person name="Terry A."/>
            <person name="Salamov A."/>
            <person name="Shapiro H."/>
            <person name="Nishiyama T."/>
            <person name="Perroud P.-F."/>
            <person name="Lindquist E."/>
            <person name="Kamisugi Y."/>
            <person name="Tanahashi T."/>
            <person name="Sakakibara K."/>
            <person name="Fujita T."/>
            <person name="Oishi K."/>
            <person name="Shin-I T."/>
            <person name="Kuroki Y."/>
            <person name="Toyoda A."/>
            <person name="Suzuki Y."/>
            <person name="Hashimoto A."/>
            <person name="Yamaguchi K."/>
            <person name="Sugano A."/>
            <person name="Kohara Y."/>
            <person name="Fujiyama A."/>
            <person name="Anterola A."/>
            <person name="Aoki S."/>
            <person name="Ashton N."/>
            <person name="Barbazuk W.B."/>
            <person name="Barker E."/>
            <person name="Bennetzen J."/>
            <person name="Bezanilla M."/>
            <person name="Blankenship R."/>
            <person name="Cho S.H."/>
            <person name="Dutcher S."/>
            <person name="Estelle M."/>
            <person name="Fawcett J.A."/>
            <person name="Gundlach H."/>
            <person name="Hanada K."/>
            <person name="Heyl A."/>
            <person name="Hicks K.A."/>
            <person name="Hugh J."/>
            <person name="Lohr M."/>
            <person name="Mayer K."/>
            <person name="Melkozernov A."/>
            <person name="Murata T."/>
            <person name="Nelson D."/>
            <person name="Pils B."/>
            <person name="Prigge M."/>
            <person name="Reiss B."/>
            <person name="Renner T."/>
            <person name="Rombauts S."/>
            <person name="Rushton P."/>
            <person name="Sanderfoot A."/>
            <person name="Schween G."/>
            <person name="Shiu S.-H."/>
            <person name="Stueber K."/>
            <person name="Theodoulou F.L."/>
            <person name="Tu H."/>
            <person name="Van de Peer Y."/>
            <person name="Verrier P.J."/>
            <person name="Waters E."/>
            <person name="Wood A."/>
            <person name="Yang L."/>
            <person name="Cove D."/>
            <person name="Cuming A."/>
            <person name="Hasebe M."/>
            <person name="Lucas S."/>
            <person name="Mishler D.B."/>
            <person name="Reski R."/>
            <person name="Grigoriev I."/>
            <person name="Quatrano R.S."/>
            <person name="Boore J.L."/>
        </authorList>
    </citation>
    <scope>NUCLEOTIDE SEQUENCE [LARGE SCALE GENOMIC DNA]</scope>
    <source>
        <strain evidence="2 3">cv. Gransden 2004</strain>
    </source>
</reference>
<proteinExistence type="predicted"/>
<dbReference type="EnsemblPlants" id="Pp3c3_3240V3.1">
    <property type="protein sequence ID" value="Pp3c3_3240V3.1"/>
    <property type="gene ID" value="Pp3c3_3240"/>
</dbReference>
<keyword evidence="3" id="KW-1185">Reference proteome</keyword>